<sequence length="90" mass="10013">MNKGGLLIAGIVADRILHVRRRSPEHIAGTGDRSPLRVAVSSSCRNRRLHSLTEFLLPSRRRLSPDSSPLPPPLPEKKRYLRCVTPAPLT</sequence>
<accession>A0ACC2MUP0</accession>
<organism evidence="1 2">
    <name type="scientific">Persea americana</name>
    <name type="common">Avocado</name>
    <dbReference type="NCBI Taxonomy" id="3435"/>
    <lineage>
        <taxon>Eukaryota</taxon>
        <taxon>Viridiplantae</taxon>
        <taxon>Streptophyta</taxon>
        <taxon>Embryophyta</taxon>
        <taxon>Tracheophyta</taxon>
        <taxon>Spermatophyta</taxon>
        <taxon>Magnoliopsida</taxon>
        <taxon>Magnoliidae</taxon>
        <taxon>Laurales</taxon>
        <taxon>Lauraceae</taxon>
        <taxon>Persea</taxon>
    </lineage>
</organism>
<dbReference type="Proteomes" id="UP001234297">
    <property type="component" value="Chromosome 1"/>
</dbReference>
<protein>
    <submittedName>
        <fullName evidence="1">Uncharacterized protein</fullName>
    </submittedName>
</protein>
<proteinExistence type="predicted"/>
<comment type="caution">
    <text evidence="1">The sequence shown here is derived from an EMBL/GenBank/DDBJ whole genome shotgun (WGS) entry which is preliminary data.</text>
</comment>
<gene>
    <name evidence="1" type="ORF">MRB53_002565</name>
</gene>
<dbReference type="EMBL" id="CM056809">
    <property type="protein sequence ID" value="KAJ8649542.1"/>
    <property type="molecule type" value="Genomic_DNA"/>
</dbReference>
<keyword evidence="2" id="KW-1185">Reference proteome</keyword>
<evidence type="ECO:0000313" key="2">
    <source>
        <dbReference type="Proteomes" id="UP001234297"/>
    </source>
</evidence>
<reference evidence="1 2" key="1">
    <citation type="journal article" date="2022" name="Hortic Res">
        <title>A haplotype resolved chromosomal level avocado genome allows analysis of novel avocado genes.</title>
        <authorList>
            <person name="Nath O."/>
            <person name="Fletcher S.J."/>
            <person name="Hayward A."/>
            <person name="Shaw L.M."/>
            <person name="Masouleh A.K."/>
            <person name="Furtado A."/>
            <person name="Henry R.J."/>
            <person name="Mitter N."/>
        </authorList>
    </citation>
    <scope>NUCLEOTIDE SEQUENCE [LARGE SCALE GENOMIC DNA]</scope>
    <source>
        <strain evidence="2">cv. Hass</strain>
    </source>
</reference>
<evidence type="ECO:0000313" key="1">
    <source>
        <dbReference type="EMBL" id="KAJ8649542.1"/>
    </source>
</evidence>
<name>A0ACC2MUP0_PERAE</name>